<proteinExistence type="inferred from homology"/>
<dbReference type="AlphaFoldDB" id="A0A167N5Z6"/>
<accession>A0A167N5Z6</accession>
<evidence type="ECO:0000313" key="4">
    <source>
        <dbReference type="Proteomes" id="UP000076738"/>
    </source>
</evidence>
<dbReference type="Proteomes" id="UP000076738">
    <property type="component" value="Unassembled WGS sequence"/>
</dbReference>
<evidence type="ECO:0000256" key="1">
    <source>
        <dbReference type="ARBA" id="ARBA00005788"/>
    </source>
</evidence>
<organism evidence="3 4">
    <name type="scientific">Calocera viscosa (strain TUFC12733)</name>
    <dbReference type="NCBI Taxonomy" id="1330018"/>
    <lineage>
        <taxon>Eukaryota</taxon>
        <taxon>Fungi</taxon>
        <taxon>Dikarya</taxon>
        <taxon>Basidiomycota</taxon>
        <taxon>Agaricomycotina</taxon>
        <taxon>Dacrymycetes</taxon>
        <taxon>Dacrymycetales</taxon>
        <taxon>Dacrymycetaceae</taxon>
        <taxon>Calocera</taxon>
    </lineage>
</organism>
<comment type="similarity">
    <text evidence="1">Belongs to the UPF0612 family.</text>
</comment>
<dbReference type="InterPro" id="IPR013902">
    <property type="entry name" value="Mug135-like_C"/>
</dbReference>
<protein>
    <recommendedName>
        <fullName evidence="2">Mug135-like C-terminal domain-containing protein</fullName>
    </recommendedName>
</protein>
<name>A0A167N5Z6_CALVF</name>
<reference evidence="3 4" key="1">
    <citation type="journal article" date="2016" name="Mol. Biol. Evol.">
        <title>Comparative Genomics of Early-Diverging Mushroom-Forming Fungi Provides Insights into the Origins of Lignocellulose Decay Capabilities.</title>
        <authorList>
            <person name="Nagy L.G."/>
            <person name="Riley R."/>
            <person name="Tritt A."/>
            <person name="Adam C."/>
            <person name="Daum C."/>
            <person name="Floudas D."/>
            <person name="Sun H."/>
            <person name="Yadav J.S."/>
            <person name="Pangilinan J."/>
            <person name="Larsson K.H."/>
            <person name="Matsuura K."/>
            <person name="Barry K."/>
            <person name="Labutti K."/>
            <person name="Kuo R."/>
            <person name="Ohm R.A."/>
            <person name="Bhattacharya S.S."/>
            <person name="Shirouzu T."/>
            <person name="Yoshinaga Y."/>
            <person name="Martin F.M."/>
            <person name="Grigoriev I.V."/>
            <person name="Hibbett D.S."/>
        </authorList>
    </citation>
    <scope>NUCLEOTIDE SEQUENCE [LARGE SCALE GENOMIC DNA]</scope>
    <source>
        <strain evidence="3 4">TUFC12733</strain>
    </source>
</reference>
<dbReference type="Pfam" id="PF08593">
    <property type="entry name" value="Mug135_C"/>
    <property type="match status" value="1"/>
</dbReference>
<evidence type="ECO:0000313" key="3">
    <source>
        <dbReference type="EMBL" id="KZO97379.1"/>
    </source>
</evidence>
<sequence length="153" mass="17816">MQQQLMQQQQQWQKEQQQWQQQQEERHLEIIALIKQVPEQLKNMLGVRFDRLERSLNKVGMIECKSWNAQQHDGPFEPVMTPDLQHLTDLNPPLPPVTSVTAVKDMSRQELEAIYQACHPGFPIPPSSATIRKHILRAVGCTPSAYYLIRDEH</sequence>
<keyword evidence="4" id="KW-1185">Reference proteome</keyword>
<evidence type="ECO:0000259" key="2">
    <source>
        <dbReference type="Pfam" id="PF08593"/>
    </source>
</evidence>
<feature type="domain" description="Mug135-like C-terminal" evidence="2">
    <location>
        <begin position="67"/>
        <end position="142"/>
    </location>
</feature>
<dbReference type="EMBL" id="KV417280">
    <property type="protein sequence ID" value="KZO97379.1"/>
    <property type="molecule type" value="Genomic_DNA"/>
</dbReference>
<gene>
    <name evidence="3" type="ORF">CALVIDRAFT_563162</name>
</gene>